<gene>
    <name evidence="3" type="ordered locus">AM1_F0185</name>
</gene>
<evidence type="ECO:0000313" key="4">
    <source>
        <dbReference type="Proteomes" id="UP000000268"/>
    </source>
</evidence>
<sequence>MVVQGHSILSSLLKSDSQAWALSIIVGGLSILAGNYYWRRANQAAQGARAEETVGATLNQLRAYNWTIEHDIPVPRWGNIDHLAISPSGKHFCIDTKSGKGTIVLKGHELSKQYGRKIYPFPKGKSILKAVKGQAGQLQKSRAVTWVKPVLCFVGSQVDQSILNTKVQGVLLTDVHSIASILQSMSVHQSLS</sequence>
<protein>
    <recommendedName>
        <fullName evidence="2">NERD domain-containing protein</fullName>
    </recommendedName>
</protein>
<dbReference type="KEGG" id="amr:AM1_F0185"/>
<name>A8ZPX8_ACAM1</name>
<dbReference type="Pfam" id="PF08378">
    <property type="entry name" value="NERD"/>
    <property type="match status" value="1"/>
</dbReference>
<keyword evidence="1" id="KW-0472">Membrane</keyword>
<keyword evidence="1" id="KW-1133">Transmembrane helix</keyword>
<evidence type="ECO:0000259" key="2">
    <source>
        <dbReference type="Pfam" id="PF08378"/>
    </source>
</evidence>
<dbReference type="EMBL" id="CP000843">
    <property type="protein sequence ID" value="ABW33000.1"/>
    <property type="molecule type" value="Genomic_DNA"/>
</dbReference>
<feature type="transmembrane region" description="Helical" evidence="1">
    <location>
        <begin position="20"/>
        <end position="38"/>
    </location>
</feature>
<dbReference type="AlphaFoldDB" id="A8ZPX8"/>
<reference evidence="3 4" key="1">
    <citation type="journal article" date="2008" name="Proc. Natl. Acad. Sci. U.S.A.">
        <title>Niche adaptation and genome expansion in the chlorophyll d-producing cyanobacterium Acaryochloris marina.</title>
        <authorList>
            <person name="Swingley W.D."/>
            <person name="Chen M."/>
            <person name="Cheung P.C."/>
            <person name="Conrad A.L."/>
            <person name="Dejesa L.C."/>
            <person name="Hao J."/>
            <person name="Honchak B.M."/>
            <person name="Karbach L.E."/>
            <person name="Kurdoglu A."/>
            <person name="Lahiri S."/>
            <person name="Mastrian S.D."/>
            <person name="Miyashita H."/>
            <person name="Page L."/>
            <person name="Ramakrishna P."/>
            <person name="Satoh S."/>
            <person name="Sattley W.M."/>
            <person name="Shimada Y."/>
            <person name="Taylor H.L."/>
            <person name="Tomo T."/>
            <person name="Tsuchiya T."/>
            <person name="Wang Z.T."/>
            <person name="Raymond J."/>
            <person name="Mimuro M."/>
            <person name="Blankenship R.E."/>
            <person name="Touchman J.W."/>
        </authorList>
    </citation>
    <scope>NUCLEOTIDE SEQUENCE [LARGE SCALE GENOMIC DNA]</scope>
    <source>
        <strain evidence="4">MBIC 11017</strain>
        <plasmid evidence="4">Plasmid pREB6</plasmid>
    </source>
</reference>
<organism evidence="3 4">
    <name type="scientific">Acaryochloris marina (strain MBIC 11017)</name>
    <dbReference type="NCBI Taxonomy" id="329726"/>
    <lineage>
        <taxon>Bacteria</taxon>
        <taxon>Bacillati</taxon>
        <taxon>Cyanobacteriota</taxon>
        <taxon>Cyanophyceae</taxon>
        <taxon>Acaryochloridales</taxon>
        <taxon>Acaryochloridaceae</taxon>
        <taxon>Acaryochloris</taxon>
    </lineage>
</organism>
<evidence type="ECO:0000256" key="1">
    <source>
        <dbReference type="SAM" id="Phobius"/>
    </source>
</evidence>
<evidence type="ECO:0000313" key="3">
    <source>
        <dbReference type="EMBL" id="ABW33000.1"/>
    </source>
</evidence>
<keyword evidence="3" id="KW-0614">Plasmid</keyword>
<proteinExistence type="predicted"/>
<keyword evidence="1" id="KW-0812">Transmembrane</keyword>
<dbReference type="HOGENOM" id="CLU_108956_0_0_3"/>
<geneLocation type="plasmid" evidence="3 4">
    <name>pREB6</name>
</geneLocation>
<feature type="domain" description="NERD" evidence="2">
    <location>
        <begin position="47"/>
        <end position="154"/>
    </location>
</feature>
<accession>A8ZPX8</accession>
<dbReference type="InterPro" id="IPR011528">
    <property type="entry name" value="NERD"/>
</dbReference>
<keyword evidence="4" id="KW-1185">Reference proteome</keyword>
<dbReference type="Proteomes" id="UP000000268">
    <property type="component" value="Plasmid pREB6"/>
</dbReference>